<dbReference type="PANTHER" id="PTHR23063:SF60">
    <property type="entry name" value="LYSOPHOSPHATIDIC ACID:OLEOYL-COA ACYLTRANSFERASE 1"/>
    <property type="match status" value="1"/>
</dbReference>
<evidence type="ECO:0000313" key="12">
    <source>
        <dbReference type="EMBL" id="KKA19129.1"/>
    </source>
</evidence>
<evidence type="ECO:0000256" key="6">
    <source>
        <dbReference type="ARBA" id="ARBA00023098"/>
    </source>
</evidence>
<dbReference type="GO" id="GO:0006629">
    <property type="term" value="P:lipid metabolic process"/>
    <property type="evidence" value="ECO:0007669"/>
    <property type="project" value="UniProtKB-KW"/>
</dbReference>
<dbReference type="OrthoDB" id="272512at2759"/>
<feature type="domain" description="Phospholipid/glycerol acyltransferase" evidence="11">
    <location>
        <begin position="105"/>
        <end position="217"/>
    </location>
</feature>
<keyword evidence="7 10" id="KW-0472">Membrane</keyword>
<accession>A0A0F4YLN6</accession>
<evidence type="ECO:0000256" key="7">
    <source>
        <dbReference type="ARBA" id="ARBA00023136"/>
    </source>
</evidence>
<protein>
    <recommendedName>
        <fullName evidence="11">Phospholipid/glycerol acyltransferase domain-containing protein</fullName>
    </recommendedName>
</protein>
<organism evidence="12 13">
    <name type="scientific">Rasamsonia emersonii (strain ATCC 16479 / CBS 393.64 / IMI 116815)</name>
    <dbReference type="NCBI Taxonomy" id="1408163"/>
    <lineage>
        <taxon>Eukaryota</taxon>
        <taxon>Fungi</taxon>
        <taxon>Dikarya</taxon>
        <taxon>Ascomycota</taxon>
        <taxon>Pezizomycotina</taxon>
        <taxon>Eurotiomycetes</taxon>
        <taxon>Eurotiomycetidae</taxon>
        <taxon>Eurotiales</taxon>
        <taxon>Trichocomaceae</taxon>
        <taxon>Rasamsonia</taxon>
    </lineage>
</organism>
<feature type="region of interest" description="Disordered" evidence="9">
    <location>
        <begin position="260"/>
        <end position="283"/>
    </location>
</feature>
<dbReference type="Proteomes" id="UP000053958">
    <property type="component" value="Unassembled WGS sequence"/>
</dbReference>
<evidence type="ECO:0000256" key="10">
    <source>
        <dbReference type="SAM" id="Phobius"/>
    </source>
</evidence>
<evidence type="ECO:0000313" key="13">
    <source>
        <dbReference type="Proteomes" id="UP000053958"/>
    </source>
</evidence>
<dbReference type="PANTHER" id="PTHR23063">
    <property type="entry name" value="PHOSPHOLIPID ACYLTRANSFERASE"/>
    <property type="match status" value="1"/>
</dbReference>
<dbReference type="STRING" id="1408163.A0A0F4YLN6"/>
<dbReference type="GO" id="GO:0016020">
    <property type="term" value="C:membrane"/>
    <property type="evidence" value="ECO:0007669"/>
    <property type="project" value="UniProtKB-SubCell"/>
</dbReference>
<keyword evidence="13" id="KW-1185">Reference proteome</keyword>
<evidence type="ECO:0000256" key="4">
    <source>
        <dbReference type="ARBA" id="ARBA00022692"/>
    </source>
</evidence>
<evidence type="ECO:0000256" key="8">
    <source>
        <dbReference type="ARBA" id="ARBA00023315"/>
    </source>
</evidence>
<dbReference type="RefSeq" id="XP_013325741.1">
    <property type="nucleotide sequence ID" value="XM_013470287.1"/>
</dbReference>
<evidence type="ECO:0000256" key="5">
    <source>
        <dbReference type="ARBA" id="ARBA00022989"/>
    </source>
</evidence>
<dbReference type="GO" id="GO:0016746">
    <property type="term" value="F:acyltransferase activity"/>
    <property type="evidence" value="ECO:0007669"/>
    <property type="project" value="UniProtKB-KW"/>
</dbReference>
<dbReference type="GeneID" id="25319197"/>
<keyword evidence="6" id="KW-0443">Lipid metabolism</keyword>
<evidence type="ECO:0000256" key="3">
    <source>
        <dbReference type="ARBA" id="ARBA00022679"/>
    </source>
</evidence>
<keyword evidence="3" id="KW-0808">Transferase</keyword>
<evidence type="ECO:0000256" key="2">
    <source>
        <dbReference type="ARBA" id="ARBA00008655"/>
    </source>
</evidence>
<keyword evidence="5 10" id="KW-1133">Transmembrane helix</keyword>
<comment type="caution">
    <text evidence="12">The sequence shown here is derived from an EMBL/GenBank/DDBJ whole genome shotgun (WGS) entry which is preliminary data.</text>
</comment>
<evidence type="ECO:0000256" key="9">
    <source>
        <dbReference type="SAM" id="MobiDB-lite"/>
    </source>
</evidence>
<comment type="subcellular location">
    <subcellularLocation>
        <location evidence="1">Membrane</location>
    </subcellularLocation>
</comment>
<dbReference type="EMBL" id="LASV01000381">
    <property type="protein sequence ID" value="KKA19129.1"/>
    <property type="molecule type" value="Genomic_DNA"/>
</dbReference>
<evidence type="ECO:0000259" key="11">
    <source>
        <dbReference type="SMART" id="SM00563"/>
    </source>
</evidence>
<reference evidence="12 13" key="1">
    <citation type="submission" date="2015-04" db="EMBL/GenBank/DDBJ databases">
        <authorList>
            <person name="Heijne W.H."/>
            <person name="Fedorova N.D."/>
            <person name="Nierman W.C."/>
            <person name="Vollebregt A.W."/>
            <person name="Zhao Z."/>
            <person name="Wu L."/>
            <person name="Kumar M."/>
            <person name="Stam H."/>
            <person name="van den Berg M.A."/>
            <person name="Pel H.J."/>
        </authorList>
    </citation>
    <scope>NUCLEOTIDE SEQUENCE [LARGE SCALE GENOMIC DNA]</scope>
    <source>
        <strain evidence="12 13">CBS 393.64</strain>
    </source>
</reference>
<keyword evidence="4 10" id="KW-0812">Transmembrane</keyword>
<sequence length="332" mass="36753">MEKFSQFRDRGSGIAPFLPIPAQPSGLQLPLHIFLFCFRLPLLVTFCLSYFLVLQWLPIGSLGKKASLWCILGIPSLWWIDLQVDGVKRGSLAKQHQDRLPDGSSIIASSFTSPIDAVYLAAIFDPVFTASYPNTTKVEQLSLFQAILLSFSSPEVTPRPGARLVDISTLLKKYPNRPIVIFPECTTTNGRGVLPLSRSLVAVPPQTKIYPVSVRYTPADVTTPIPGSYFTFLWNLLSRPTHCIRVRIAECVTNSSSASATNHVDTIDGTPSSSTDTLLGDDANSDLTREQKAVLDYVGEALARLGRVKRVGLGVQEKQEFVKMWTKTKRRR</sequence>
<name>A0A0F4YLN6_RASE3</name>
<dbReference type="InterPro" id="IPR002123">
    <property type="entry name" value="Plipid/glycerol_acylTrfase"/>
</dbReference>
<comment type="similarity">
    <text evidence="2">Belongs to the 1-acyl-sn-glycerol-3-phosphate acyltransferase family.</text>
</comment>
<feature type="compositionally biased region" description="Polar residues" evidence="9">
    <location>
        <begin position="260"/>
        <end position="277"/>
    </location>
</feature>
<dbReference type="AlphaFoldDB" id="A0A0F4YLN6"/>
<evidence type="ECO:0000256" key="1">
    <source>
        <dbReference type="ARBA" id="ARBA00004370"/>
    </source>
</evidence>
<feature type="transmembrane region" description="Helical" evidence="10">
    <location>
        <begin position="33"/>
        <end position="54"/>
    </location>
</feature>
<dbReference type="SMART" id="SM00563">
    <property type="entry name" value="PlsC"/>
    <property type="match status" value="1"/>
</dbReference>
<gene>
    <name evidence="12" type="ORF">T310_6920</name>
</gene>
<proteinExistence type="inferred from homology"/>
<keyword evidence="8" id="KW-0012">Acyltransferase</keyword>